<evidence type="ECO:0000256" key="3">
    <source>
        <dbReference type="ARBA" id="ARBA00006958"/>
    </source>
</evidence>
<dbReference type="EMBL" id="VEVO01000021">
    <property type="protein sequence ID" value="KAF0024625.1"/>
    <property type="molecule type" value="Genomic_DNA"/>
</dbReference>
<comment type="cofactor">
    <cofactor evidence="1">
        <name>a divalent metal cation</name>
        <dbReference type="ChEBI" id="CHEBI:60240"/>
    </cofactor>
</comment>
<dbReference type="PANTHER" id="PTHR22930:SF206">
    <property type="entry name" value="NUCLEASE HARBI1"/>
    <property type="match status" value="1"/>
</dbReference>
<dbReference type="PANTHER" id="PTHR22930">
    <property type="match status" value="1"/>
</dbReference>
<keyword evidence="4" id="KW-0540">Nuclease</keyword>
<dbReference type="AlphaFoldDB" id="A0A6A4RWZ4"/>
<evidence type="ECO:0000259" key="9">
    <source>
        <dbReference type="Pfam" id="PF13359"/>
    </source>
</evidence>
<sequence>MRRNSNRPNGVITAVLGMSSECPDDIPGQGPPWKKSPYQPGVTGSYLGRQLTQEKLNEKKIGSVLTQEIQHTVHELRRFAVTQSLEGEKPAGSLSVRQLKHFQQDVTNQDDFATISSLHHLLCRACGSRLPTRLPCSLAPAVGVGLALVRSNQNEDWGIPKHNILTVITDNGSNKVAAFKNDEPDTSSSEEESQESDDNSEVVENQRTQIPCRCMHKYLNMCPSWPCSSLEQTAFWLSRTSVDMLVQMLPRKKGHGWSHEIEVLAFRHAAGAIDGCHIRIVPPKNPQKRCYINRKLFPSLLLQGVCDAKGKFLDVYNGNPGSVHDALVLRRSPMYQHVLYPPAGYFLLGDGGYPCLQHPVAIMTPYPQPVASHVTARYNRHHVKARCIIERTFGILKTRWRNIFLRALEIRPLFAPKVIGACCILQNICVTAGDILEEVLEEDPDDSEDNTSSIGEESRDLSGNGVRGRLAARVSAPEGLPACLCEHDYI</sequence>
<evidence type="ECO:0000256" key="7">
    <source>
        <dbReference type="ARBA" id="ARBA00023242"/>
    </source>
</evidence>
<feature type="domain" description="DDE Tnp4" evidence="9">
    <location>
        <begin position="273"/>
        <end position="427"/>
    </location>
</feature>
<dbReference type="GO" id="GO:0016787">
    <property type="term" value="F:hydrolase activity"/>
    <property type="evidence" value="ECO:0007669"/>
    <property type="project" value="UniProtKB-KW"/>
</dbReference>
<proteinExistence type="inferred from homology"/>
<dbReference type="GO" id="GO:0046872">
    <property type="term" value="F:metal ion binding"/>
    <property type="evidence" value="ECO:0007669"/>
    <property type="project" value="UniProtKB-KW"/>
</dbReference>
<accession>A0A6A4RWZ4</accession>
<evidence type="ECO:0000256" key="8">
    <source>
        <dbReference type="SAM" id="MobiDB-lite"/>
    </source>
</evidence>
<dbReference type="Proteomes" id="UP000438429">
    <property type="component" value="Unassembled WGS sequence"/>
</dbReference>
<comment type="similarity">
    <text evidence="3">Belongs to the HARBI1 family.</text>
</comment>
<dbReference type="Pfam" id="PF13359">
    <property type="entry name" value="DDE_Tnp_4"/>
    <property type="match status" value="1"/>
</dbReference>
<dbReference type="InterPro" id="IPR045249">
    <property type="entry name" value="HARBI1-like"/>
</dbReference>
<dbReference type="GO" id="GO:0005634">
    <property type="term" value="C:nucleus"/>
    <property type="evidence" value="ECO:0007669"/>
    <property type="project" value="UniProtKB-SubCell"/>
</dbReference>
<dbReference type="GO" id="GO:0004518">
    <property type="term" value="F:nuclease activity"/>
    <property type="evidence" value="ECO:0007669"/>
    <property type="project" value="UniProtKB-KW"/>
</dbReference>
<feature type="compositionally biased region" description="Acidic residues" evidence="8">
    <location>
        <begin position="184"/>
        <end position="201"/>
    </location>
</feature>
<comment type="caution">
    <text evidence="10">The sequence shown here is derived from an EMBL/GenBank/DDBJ whole genome shotgun (WGS) entry which is preliminary data.</text>
</comment>
<name>A0A6A4RWZ4_SCOMX</name>
<evidence type="ECO:0000256" key="5">
    <source>
        <dbReference type="ARBA" id="ARBA00022723"/>
    </source>
</evidence>
<feature type="region of interest" description="Disordered" evidence="8">
    <location>
        <begin position="176"/>
        <end position="202"/>
    </location>
</feature>
<keyword evidence="7" id="KW-0539">Nucleus</keyword>
<protein>
    <recommendedName>
        <fullName evidence="9">DDE Tnp4 domain-containing protein</fullName>
    </recommendedName>
</protein>
<evidence type="ECO:0000313" key="10">
    <source>
        <dbReference type="EMBL" id="KAF0024625.1"/>
    </source>
</evidence>
<evidence type="ECO:0000313" key="11">
    <source>
        <dbReference type="Proteomes" id="UP000438429"/>
    </source>
</evidence>
<evidence type="ECO:0000256" key="1">
    <source>
        <dbReference type="ARBA" id="ARBA00001968"/>
    </source>
</evidence>
<evidence type="ECO:0000256" key="6">
    <source>
        <dbReference type="ARBA" id="ARBA00022801"/>
    </source>
</evidence>
<dbReference type="InterPro" id="IPR027806">
    <property type="entry name" value="HARBI1_dom"/>
</dbReference>
<evidence type="ECO:0000256" key="2">
    <source>
        <dbReference type="ARBA" id="ARBA00004123"/>
    </source>
</evidence>
<comment type="subcellular location">
    <subcellularLocation>
        <location evidence="2">Nucleus</location>
    </subcellularLocation>
</comment>
<feature type="region of interest" description="Disordered" evidence="8">
    <location>
        <begin position="441"/>
        <end position="464"/>
    </location>
</feature>
<reference evidence="10 11" key="1">
    <citation type="submission" date="2019-06" db="EMBL/GenBank/DDBJ databases">
        <title>Draft genomes of female and male turbot (Scophthalmus maximus).</title>
        <authorList>
            <person name="Xu H."/>
            <person name="Xu X.-W."/>
            <person name="Shao C."/>
            <person name="Chen S."/>
        </authorList>
    </citation>
    <scope>NUCLEOTIDE SEQUENCE [LARGE SCALE GENOMIC DNA]</scope>
    <source>
        <strain evidence="10">Ysfricsl-2016a</strain>
        <tissue evidence="10">Blood</tissue>
    </source>
</reference>
<gene>
    <name evidence="10" type="ORF">F2P81_023427</name>
</gene>
<keyword evidence="6" id="KW-0378">Hydrolase</keyword>
<keyword evidence="5" id="KW-0479">Metal-binding</keyword>
<organism evidence="10 11">
    <name type="scientific">Scophthalmus maximus</name>
    <name type="common">Turbot</name>
    <name type="synonym">Psetta maxima</name>
    <dbReference type="NCBI Taxonomy" id="52904"/>
    <lineage>
        <taxon>Eukaryota</taxon>
        <taxon>Metazoa</taxon>
        <taxon>Chordata</taxon>
        <taxon>Craniata</taxon>
        <taxon>Vertebrata</taxon>
        <taxon>Euteleostomi</taxon>
        <taxon>Actinopterygii</taxon>
        <taxon>Neopterygii</taxon>
        <taxon>Teleostei</taxon>
        <taxon>Neoteleostei</taxon>
        <taxon>Acanthomorphata</taxon>
        <taxon>Carangaria</taxon>
        <taxon>Pleuronectiformes</taxon>
        <taxon>Pleuronectoidei</taxon>
        <taxon>Scophthalmidae</taxon>
        <taxon>Scophthalmus</taxon>
    </lineage>
</organism>
<evidence type="ECO:0000256" key="4">
    <source>
        <dbReference type="ARBA" id="ARBA00022722"/>
    </source>
</evidence>